<dbReference type="Proteomes" id="UP000053058">
    <property type="component" value="Unassembled WGS sequence"/>
</dbReference>
<dbReference type="AlphaFoldDB" id="A0A0V8D1J4"/>
<dbReference type="InterPro" id="IPR027417">
    <property type="entry name" value="P-loop_NTPase"/>
</dbReference>
<accession>A0A0V8D1J4</accession>
<dbReference type="InterPro" id="IPR051162">
    <property type="entry name" value="T4SS_component"/>
</dbReference>
<dbReference type="PANTHER" id="PTHR30121">
    <property type="entry name" value="UNCHARACTERIZED PROTEIN YJGR-RELATED"/>
    <property type="match status" value="1"/>
</dbReference>
<name>A0A0V8D1J4_LACLL</name>
<reference evidence="2" key="1">
    <citation type="submission" date="2015-10" db="EMBL/GenBank/DDBJ databases">
        <title>Draft Genome Sequences of 11 Lactococcus lactis subspecies cremoris strains.</title>
        <authorList>
            <person name="Wels M."/>
            <person name="Backus L."/>
            <person name="Boekhorst J."/>
            <person name="Dijkstra A."/>
            <person name="Beerthuizen M."/>
            <person name="Kelly W."/>
            <person name="Siezen R."/>
            <person name="Bachmann H."/>
            <person name="Van Hijum S."/>
        </authorList>
    </citation>
    <scope>NUCLEOTIDE SEQUENCE [LARGE SCALE GENOMIC DNA]</scope>
    <source>
        <strain evidence="2">KF282</strain>
    </source>
</reference>
<comment type="caution">
    <text evidence="1">The sequence shown here is derived from an EMBL/GenBank/DDBJ whole genome shotgun (WGS) entry which is preliminary data.</text>
</comment>
<dbReference type="SUPFAM" id="SSF52540">
    <property type="entry name" value="P-loop containing nucleoside triphosphate hydrolases"/>
    <property type="match status" value="1"/>
</dbReference>
<dbReference type="PANTHER" id="PTHR30121:SF6">
    <property type="entry name" value="SLR6007 PROTEIN"/>
    <property type="match status" value="1"/>
</dbReference>
<gene>
    <name evidence="1" type="ORF">KF282_0713</name>
</gene>
<dbReference type="PIRSF" id="PIRSF015040">
    <property type="entry name" value="ATPase_SAG2001_prd"/>
    <property type="match status" value="1"/>
</dbReference>
<dbReference type="Pfam" id="PF12846">
    <property type="entry name" value="AAA_10"/>
    <property type="match status" value="1"/>
</dbReference>
<evidence type="ECO:0000313" key="1">
    <source>
        <dbReference type="EMBL" id="KSU07451.1"/>
    </source>
</evidence>
<sequence>MNKVDFENRVISVHDNLALRNDGSVIAMYEVPASIISSMDVEGKIKFKKRTEAVFASLAPNLSFDIGMLPVPINLEERFGALLEDCAYDTYDMALYFLEKTNEDLYGSIGQLINYKFFMTIPLKSFEVSGDIKQMLKDAWGRFKEKAVAVVRQTLEFEMNWYKAYEKANRDLELNLSLIQGRKTTKKETGFYQRVDYLRGLNYNRDEEIASIESSVQNIDDTVIEPLSNGVIGLKNSYGKSLVKTLPIANMPNVVNNLHLVEHAQKLPFPIELHWKFHFSKMKGAFSLASKGERASDRIKENQIEAYENGSNQKGSLATARVILDEMTDGVDNRELFVNYLATFVVAGQSMREVNYYKKIIQSDMKDIGVQVVSGMSDQLYFFYKNRFIEQLEEKDKYCIQAMKLSSACENLFFASQKIGSDIGFPIGRIDHAVESWAGDYKKALASSTNAVFLNLFQANKQGIAGKITDNPAFAIVGQTGEGKSFLTKGLFLCHSLLKALTLYIDPKNEMKAQYMKIKAKYEADFPKMEFEIEQAREAIEDEEQLYWVIRGIEYKYYKPVVDYINNIHFVSLDAKEESNHGALDPLVFLHGDACKKISVKVTEELLGEKYTKEDKFEIAFLESLDAVMSEREKGKKVGLLNVFERLLDSTDEMISTRANLALRKIKNSQMELVFSHGKNSAVDMDARITVLGVTGLNLPKADEKITSDHKESLIVMYALGEFCREFGERDRTQETIIFVDEAWFFNKTEIGASILMSMKRVGRSQNNFLGLITQSISDVGTEDDSTAFGTIFAFREPTETDKVLKYFKLPVEETTQAWYDNMTKGQCIMRDPFGRTARITVDFQLPEVTVLFDTVETKMKNTKAVA</sequence>
<protein>
    <submittedName>
        <fullName evidence="1">Putative conjugal transfer protein</fullName>
    </submittedName>
</protein>
<dbReference type="Gene3D" id="3.40.50.300">
    <property type="entry name" value="P-loop containing nucleotide triphosphate hydrolases"/>
    <property type="match status" value="2"/>
</dbReference>
<evidence type="ECO:0000313" key="2">
    <source>
        <dbReference type="Proteomes" id="UP000053058"/>
    </source>
</evidence>
<dbReference type="RefSeq" id="WP_058219208.1">
    <property type="nucleotide sequence ID" value="NZ_LKLN01000010.1"/>
</dbReference>
<organism evidence="1 2">
    <name type="scientific">Lactococcus lactis subsp. lactis</name>
    <name type="common">Streptococcus lactis</name>
    <dbReference type="NCBI Taxonomy" id="1360"/>
    <lineage>
        <taxon>Bacteria</taxon>
        <taxon>Bacillati</taxon>
        <taxon>Bacillota</taxon>
        <taxon>Bacilli</taxon>
        <taxon>Lactobacillales</taxon>
        <taxon>Streptococcaceae</taxon>
        <taxon>Lactococcus</taxon>
    </lineage>
</organism>
<proteinExistence type="predicted"/>
<dbReference type="InterPro" id="IPR016628">
    <property type="entry name" value="ATPase_SAG2001_prd"/>
</dbReference>
<dbReference type="EMBL" id="LKLN01000010">
    <property type="protein sequence ID" value="KSU07451.1"/>
    <property type="molecule type" value="Genomic_DNA"/>
</dbReference>
<dbReference type="PATRIC" id="fig|1360.105.peg.1428"/>